<sequence>MCTSQYKAVQSPIPSTSSPSIVNSHRTKYQQPDPKPPGSSSLGSMFRLGFLVSKYNKASIAGPDIGSPYSASFILSPKSPNPTPLAIIHPSIFLEEDDFKADDKDSYVGSEVSDDCYDSDDGIEDPNWLTEFFSNKYIRWDPVLDRSYLSSSFDGGFFIGEVFSLVFCPSLGRFSAFSFGLCSVALGQCPFVACCVLWGNKISIDLPPSM</sequence>
<protein>
    <submittedName>
        <fullName evidence="2">Uncharacterized protein</fullName>
    </submittedName>
</protein>
<accession>A0A9Q0JV26</accession>
<reference evidence="2" key="1">
    <citation type="journal article" date="2023" name="Plant J.">
        <title>The genome of the king protea, Protea cynaroides.</title>
        <authorList>
            <person name="Chang J."/>
            <person name="Duong T.A."/>
            <person name="Schoeman C."/>
            <person name="Ma X."/>
            <person name="Roodt D."/>
            <person name="Barker N."/>
            <person name="Li Z."/>
            <person name="Van de Peer Y."/>
            <person name="Mizrachi E."/>
        </authorList>
    </citation>
    <scope>NUCLEOTIDE SEQUENCE</scope>
    <source>
        <tissue evidence="2">Young leaves</tissue>
    </source>
</reference>
<organism evidence="2 3">
    <name type="scientific">Protea cynaroides</name>
    <dbReference type="NCBI Taxonomy" id="273540"/>
    <lineage>
        <taxon>Eukaryota</taxon>
        <taxon>Viridiplantae</taxon>
        <taxon>Streptophyta</taxon>
        <taxon>Embryophyta</taxon>
        <taxon>Tracheophyta</taxon>
        <taxon>Spermatophyta</taxon>
        <taxon>Magnoliopsida</taxon>
        <taxon>Proteales</taxon>
        <taxon>Proteaceae</taxon>
        <taxon>Protea</taxon>
    </lineage>
</organism>
<feature type="region of interest" description="Disordered" evidence="1">
    <location>
        <begin position="1"/>
        <end position="41"/>
    </location>
</feature>
<dbReference type="Proteomes" id="UP001141806">
    <property type="component" value="Unassembled WGS sequence"/>
</dbReference>
<evidence type="ECO:0000256" key="1">
    <source>
        <dbReference type="SAM" id="MobiDB-lite"/>
    </source>
</evidence>
<gene>
    <name evidence="2" type="ORF">NE237_030641</name>
</gene>
<feature type="compositionally biased region" description="Low complexity" evidence="1">
    <location>
        <begin position="11"/>
        <end position="21"/>
    </location>
</feature>
<dbReference type="AlphaFoldDB" id="A0A9Q0JV26"/>
<name>A0A9Q0JV26_9MAGN</name>
<dbReference type="EMBL" id="JAMYWD010000012">
    <property type="protein sequence ID" value="KAJ4953809.1"/>
    <property type="molecule type" value="Genomic_DNA"/>
</dbReference>
<comment type="caution">
    <text evidence="2">The sequence shown here is derived from an EMBL/GenBank/DDBJ whole genome shotgun (WGS) entry which is preliminary data.</text>
</comment>
<evidence type="ECO:0000313" key="3">
    <source>
        <dbReference type="Proteomes" id="UP001141806"/>
    </source>
</evidence>
<keyword evidence="3" id="KW-1185">Reference proteome</keyword>
<evidence type="ECO:0000313" key="2">
    <source>
        <dbReference type="EMBL" id="KAJ4953809.1"/>
    </source>
</evidence>
<proteinExistence type="predicted"/>